<dbReference type="EMBL" id="CM047739">
    <property type="protein sequence ID" value="KAJ0043230.1"/>
    <property type="molecule type" value="Genomic_DNA"/>
</dbReference>
<dbReference type="Proteomes" id="UP001163603">
    <property type="component" value="Chromosome 4"/>
</dbReference>
<evidence type="ECO:0000313" key="1">
    <source>
        <dbReference type="EMBL" id="KAJ0043230.1"/>
    </source>
</evidence>
<keyword evidence="2" id="KW-1185">Reference proteome</keyword>
<sequence length="588" mass="65283">MGPRIQVFLLLVYMQCIAAKTDDEDCKFTFFWLVNISMVLDMQMNRIFIAICSYIISWLFFRIPHFSFYVLMLIEAFLFCLVPLFRILTSMGVAGTLSTDITILSELQILDLSYNKDLRGSLPSSIGDLKNLTSLILVGCSFSGQIPDSIGSLQQLVFLRINSNNFSGQIPPSIGRLSKLYWLDLADNQLTGPIPVSDGISSGLDMLVQTKHFHLEHNLLSGTIPNQLFSSNMELIHVFFEDNKLTGIIPSTLGLVLTLRVVRFDRNILSGSVPSNLDDLARVKTLFLSNNNLTGLMPDLTGMNLLSYFNNTFNASDVPSWFSTLQSLTTLLAGNPMCLSSLNSYCTASGETFNYSTALKNCQPISCNSDQISSPRCKCAYPYTGTLFFRAPTFSYLGNSSYYVYLEASLMQSFDLNQLPVDSVSLHNPRKNSLEYLEVSLQVFPASEERFNRTGISRIGFALSNQTYKPSEIFGPYVFIAHPYQNFSESNDSESSKPTSIGIIIGAAVGGFVILILLLLAGAYAYHRKRSAEIANQQNPSAHLEMNRSNGGIPDLREARRFSFQQLSECTNNFSEANIIGSGGYGKV</sequence>
<organism evidence="1 2">
    <name type="scientific">Pistacia integerrima</name>
    <dbReference type="NCBI Taxonomy" id="434235"/>
    <lineage>
        <taxon>Eukaryota</taxon>
        <taxon>Viridiplantae</taxon>
        <taxon>Streptophyta</taxon>
        <taxon>Embryophyta</taxon>
        <taxon>Tracheophyta</taxon>
        <taxon>Spermatophyta</taxon>
        <taxon>Magnoliopsida</taxon>
        <taxon>eudicotyledons</taxon>
        <taxon>Gunneridae</taxon>
        <taxon>Pentapetalae</taxon>
        <taxon>rosids</taxon>
        <taxon>malvids</taxon>
        <taxon>Sapindales</taxon>
        <taxon>Anacardiaceae</taxon>
        <taxon>Pistacia</taxon>
    </lineage>
</organism>
<proteinExistence type="predicted"/>
<name>A0ACC0Z024_9ROSI</name>
<protein>
    <submittedName>
        <fullName evidence="1">Uncharacterized protein</fullName>
    </submittedName>
</protein>
<evidence type="ECO:0000313" key="2">
    <source>
        <dbReference type="Proteomes" id="UP001163603"/>
    </source>
</evidence>
<gene>
    <name evidence="1" type="ORF">Pint_18918</name>
</gene>
<accession>A0ACC0Z024</accession>
<comment type="caution">
    <text evidence="1">The sequence shown here is derived from an EMBL/GenBank/DDBJ whole genome shotgun (WGS) entry which is preliminary data.</text>
</comment>
<reference evidence="2" key="1">
    <citation type="journal article" date="2023" name="G3 (Bethesda)">
        <title>Genome assembly and association tests identify interacting loci associated with vigor, precocity, and sex in interspecific pistachio rootstocks.</title>
        <authorList>
            <person name="Palmer W."/>
            <person name="Jacygrad E."/>
            <person name="Sagayaradj S."/>
            <person name="Cavanaugh K."/>
            <person name="Han R."/>
            <person name="Bertier L."/>
            <person name="Beede B."/>
            <person name="Kafkas S."/>
            <person name="Golino D."/>
            <person name="Preece J."/>
            <person name="Michelmore R."/>
        </authorList>
    </citation>
    <scope>NUCLEOTIDE SEQUENCE [LARGE SCALE GENOMIC DNA]</scope>
</reference>